<dbReference type="Gene3D" id="1.20.120.550">
    <property type="entry name" value="Membrane associated eicosanoid/glutathione metabolism-like domain"/>
    <property type="match status" value="1"/>
</dbReference>
<feature type="transmembrane region" description="Helical" evidence="5">
    <location>
        <begin position="73"/>
        <end position="99"/>
    </location>
</feature>
<dbReference type="SUPFAM" id="SSF161084">
    <property type="entry name" value="MAPEG domain-like"/>
    <property type="match status" value="1"/>
</dbReference>
<keyword evidence="7" id="KW-1185">Reference proteome</keyword>
<organism evidence="6 7">
    <name type="scientific">Fluviicoccus keumensis</name>
    <dbReference type="NCBI Taxonomy" id="1435465"/>
    <lineage>
        <taxon>Bacteria</taxon>
        <taxon>Pseudomonadati</taxon>
        <taxon>Pseudomonadota</taxon>
        <taxon>Gammaproteobacteria</taxon>
        <taxon>Moraxellales</taxon>
        <taxon>Moraxellaceae</taxon>
        <taxon>Fluviicoccus</taxon>
    </lineage>
</organism>
<dbReference type="EMBL" id="SHKX01000012">
    <property type="protein sequence ID" value="RZU45368.1"/>
    <property type="molecule type" value="Genomic_DNA"/>
</dbReference>
<evidence type="ECO:0000256" key="3">
    <source>
        <dbReference type="ARBA" id="ARBA00022989"/>
    </source>
</evidence>
<evidence type="ECO:0000256" key="1">
    <source>
        <dbReference type="ARBA" id="ARBA00004370"/>
    </source>
</evidence>
<evidence type="ECO:0000256" key="4">
    <source>
        <dbReference type="ARBA" id="ARBA00023136"/>
    </source>
</evidence>
<dbReference type="InterPro" id="IPR023352">
    <property type="entry name" value="MAPEG-like_dom_sf"/>
</dbReference>
<evidence type="ECO:0000313" key="6">
    <source>
        <dbReference type="EMBL" id="RZU45368.1"/>
    </source>
</evidence>
<accession>A0A4Q7Z4Z4</accession>
<dbReference type="GO" id="GO:0016020">
    <property type="term" value="C:membrane"/>
    <property type="evidence" value="ECO:0007669"/>
    <property type="project" value="UniProtKB-SubCell"/>
</dbReference>
<keyword evidence="3 5" id="KW-1133">Transmembrane helix</keyword>
<dbReference type="InterPro" id="IPR001129">
    <property type="entry name" value="Membr-assoc_MAPEG"/>
</dbReference>
<feature type="transmembrane region" description="Helical" evidence="5">
    <location>
        <begin position="119"/>
        <end position="137"/>
    </location>
</feature>
<evidence type="ECO:0000256" key="5">
    <source>
        <dbReference type="SAM" id="Phobius"/>
    </source>
</evidence>
<dbReference type="RefSeq" id="WP_130413625.1">
    <property type="nucleotide sequence ID" value="NZ_SHKX01000012.1"/>
</dbReference>
<proteinExistence type="predicted"/>
<feature type="transmembrane region" description="Helical" evidence="5">
    <location>
        <begin position="7"/>
        <end position="27"/>
    </location>
</feature>
<name>A0A4Q7Z4Z4_9GAMM</name>
<sequence length="147" mass="16439">MSVSVAMLGPVIALVAWSMVMWIWMYATRIPAMFAANMKPDPNAPRGEQMALLPPNVRWKADNYNHLMEQPTIFYAIAITLSLLSVNTEISVGLAWAYVILRVAHSLLQALVNKIELRFVLFVLSNIPLFALTYIAATEYWARAGGL</sequence>
<evidence type="ECO:0000256" key="2">
    <source>
        <dbReference type="ARBA" id="ARBA00022692"/>
    </source>
</evidence>
<comment type="subcellular location">
    <subcellularLocation>
        <location evidence="1">Membrane</location>
    </subcellularLocation>
</comment>
<comment type="caution">
    <text evidence="6">The sequence shown here is derived from an EMBL/GenBank/DDBJ whole genome shotgun (WGS) entry which is preliminary data.</text>
</comment>
<reference evidence="6 7" key="1">
    <citation type="submission" date="2019-02" db="EMBL/GenBank/DDBJ databases">
        <title>Genomic Encyclopedia of Type Strains, Phase IV (KMG-IV): sequencing the most valuable type-strain genomes for metagenomic binning, comparative biology and taxonomic classification.</title>
        <authorList>
            <person name="Goeker M."/>
        </authorList>
    </citation>
    <scope>NUCLEOTIDE SEQUENCE [LARGE SCALE GENOMIC DNA]</scope>
    <source>
        <strain evidence="6 7">DSM 105135</strain>
    </source>
</reference>
<keyword evidence="4 5" id="KW-0472">Membrane</keyword>
<gene>
    <name evidence="6" type="ORF">EV700_2188</name>
</gene>
<dbReference type="Proteomes" id="UP000292423">
    <property type="component" value="Unassembled WGS sequence"/>
</dbReference>
<dbReference type="OrthoDB" id="5573101at2"/>
<evidence type="ECO:0000313" key="7">
    <source>
        <dbReference type="Proteomes" id="UP000292423"/>
    </source>
</evidence>
<dbReference type="Pfam" id="PF01124">
    <property type="entry name" value="MAPEG"/>
    <property type="match status" value="1"/>
</dbReference>
<keyword evidence="2 5" id="KW-0812">Transmembrane</keyword>
<evidence type="ECO:0008006" key="8">
    <source>
        <dbReference type="Google" id="ProtNLM"/>
    </source>
</evidence>
<protein>
    <recommendedName>
        <fullName evidence="8">MAPEG family protein</fullName>
    </recommendedName>
</protein>
<dbReference type="AlphaFoldDB" id="A0A4Q7Z4Z4"/>